<organism evidence="1 2">
    <name type="scientific">Paramecium primaurelia</name>
    <dbReference type="NCBI Taxonomy" id="5886"/>
    <lineage>
        <taxon>Eukaryota</taxon>
        <taxon>Sar</taxon>
        <taxon>Alveolata</taxon>
        <taxon>Ciliophora</taxon>
        <taxon>Intramacronucleata</taxon>
        <taxon>Oligohymenophorea</taxon>
        <taxon>Peniculida</taxon>
        <taxon>Parameciidae</taxon>
        <taxon>Paramecium</taxon>
    </lineage>
</organism>
<keyword evidence="2" id="KW-1185">Reference proteome</keyword>
<dbReference type="EMBL" id="CAJJDM010000036">
    <property type="protein sequence ID" value="CAD8065487.1"/>
    <property type="molecule type" value="Genomic_DNA"/>
</dbReference>
<gene>
    <name evidence="1" type="ORF">PPRIM_AZ9-3.1.T0370296</name>
</gene>
<dbReference type="AlphaFoldDB" id="A0A8S1LD56"/>
<dbReference type="Proteomes" id="UP000688137">
    <property type="component" value="Unassembled WGS sequence"/>
</dbReference>
<comment type="caution">
    <text evidence="1">The sequence shown here is derived from an EMBL/GenBank/DDBJ whole genome shotgun (WGS) entry which is preliminary data.</text>
</comment>
<protein>
    <submittedName>
        <fullName evidence="1">Uncharacterized protein</fullName>
    </submittedName>
</protein>
<evidence type="ECO:0000313" key="1">
    <source>
        <dbReference type="EMBL" id="CAD8065487.1"/>
    </source>
</evidence>
<sequence length="39" mass="4808">MIEIVEKGVTNLELSKHLIKRLNYTQWKRINRFEFAQIF</sequence>
<reference evidence="1" key="1">
    <citation type="submission" date="2021-01" db="EMBL/GenBank/DDBJ databases">
        <authorList>
            <consortium name="Genoscope - CEA"/>
            <person name="William W."/>
        </authorList>
    </citation>
    <scope>NUCLEOTIDE SEQUENCE</scope>
</reference>
<evidence type="ECO:0000313" key="2">
    <source>
        <dbReference type="Proteomes" id="UP000688137"/>
    </source>
</evidence>
<name>A0A8S1LD56_PARPR</name>
<proteinExistence type="predicted"/>
<accession>A0A8S1LD56</accession>